<dbReference type="InterPro" id="IPR011991">
    <property type="entry name" value="ArsR-like_HTH"/>
</dbReference>
<dbReference type="SMART" id="SM00418">
    <property type="entry name" value="HTH_ARSR"/>
    <property type="match status" value="1"/>
</dbReference>
<dbReference type="CDD" id="cd00090">
    <property type="entry name" value="HTH_ARSR"/>
    <property type="match status" value="1"/>
</dbReference>
<dbReference type="InterPro" id="IPR036388">
    <property type="entry name" value="WH-like_DNA-bd_sf"/>
</dbReference>
<feature type="domain" description="HTH arsR-type" evidence="4">
    <location>
        <begin position="4"/>
        <end position="107"/>
    </location>
</feature>
<dbReference type="Gene3D" id="1.10.10.10">
    <property type="entry name" value="Winged helix-like DNA-binding domain superfamily/Winged helix DNA-binding domain"/>
    <property type="match status" value="1"/>
</dbReference>
<dbReference type="PROSITE" id="PS50987">
    <property type="entry name" value="HTH_ARSR_2"/>
    <property type="match status" value="1"/>
</dbReference>
<dbReference type="RefSeq" id="WP_382165254.1">
    <property type="nucleotide sequence ID" value="NZ_JBHTBR010000002.1"/>
</dbReference>
<dbReference type="InterPro" id="IPR001845">
    <property type="entry name" value="HTH_ArsR_DNA-bd_dom"/>
</dbReference>
<dbReference type="PANTHER" id="PTHR33154">
    <property type="entry name" value="TRANSCRIPTIONAL REGULATOR, ARSR FAMILY"/>
    <property type="match status" value="1"/>
</dbReference>
<proteinExistence type="predicted"/>
<keyword evidence="1" id="KW-0805">Transcription regulation</keyword>
<evidence type="ECO:0000313" key="6">
    <source>
        <dbReference type="Proteomes" id="UP001596492"/>
    </source>
</evidence>
<dbReference type="PANTHER" id="PTHR33154:SF33">
    <property type="entry name" value="TRANSCRIPTIONAL REPRESSOR SDPR"/>
    <property type="match status" value="1"/>
</dbReference>
<evidence type="ECO:0000259" key="4">
    <source>
        <dbReference type="PROSITE" id="PS50987"/>
    </source>
</evidence>
<dbReference type="SUPFAM" id="SSF46785">
    <property type="entry name" value="Winged helix' DNA-binding domain"/>
    <property type="match status" value="1"/>
</dbReference>
<evidence type="ECO:0000313" key="5">
    <source>
        <dbReference type="EMBL" id="MFC7290397.1"/>
    </source>
</evidence>
<gene>
    <name evidence="5" type="ORF">ACFQS8_02115</name>
</gene>
<evidence type="ECO:0000256" key="2">
    <source>
        <dbReference type="ARBA" id="ARBA00023125"/>
    </source>
</evidence>
<dbReference type="EMBL" id="JBHTBR010000002">
    <property type="protein sequence ID" value="MFC7290397.1"/>
    <property type="molecule type" value="Genomic_DNA"/>
</dbReference>
<reference evidence="6" key="1">
    <citation type="journal article" date="2019" name="Int. J. Syst. Evol. Microbiol.">
        <title>The Global Catalogue of Microorganisms (GCM) 10K type strain sequencing project: providing services to taxonomists for standard genome sequencing and annotation.</title>
        <authorList>
            <consortium name="The Broad Institute Genomics Platform"/>
            <consortium name="The Broad Institute Genome Sequencing Center for Infectious Disease"/>
            <person name="Wu L."/>
            <person name="Ma J."/>
        </authorList>
    </citation>
    <scope>NUCLEOTIDE SEQUENCE [LARGE SCALE GENOMIC DNA]</scope>
    <source>
        <strain evidence="6">CCUG 51308</strain>
    </source>
</reference>
<keyword evidence="3" id="KW-0804">Transcription</keyword>
<dbReference type="Proteomes" id="UP001596492">
    <property type="component" value="Unassembled WGS sequence"/>
</dbReference>
<protein>
    <submittedName>
        <fullName evidence="5">ArsR/SmtB family transcription factor</fullName>
    </submittedName>
</protein>
<sequence>MSFISCVMNLDLPLRALDNAHRRAVLTAMRDPRKNFPPIDGVDPQEHGVCVAQISEFLGVNQSTASTYMRLLYDADLVSTERVGRYTRYKRNEKTISAVAAAITNQL</sequence>
<comment type="caution">
    <text evidence="5">The sequence shown here is derived from an EMBL/GenBank/DDBJ whole genome shotgun (WGS) entry which is preliminary data.</text>
</comment>
<dbReference type="InterPro" id="IPR051081">
    <property type="entry name" value="HTH_MetalResp_TranReg"/>
</dbReference>
<evidence type="ECO:0000256" key="3">
    <source>
        <dbReference type="ARBA" id="ARBA00023163"/>
    </source>
</evidence>
<evidence type="ECO:0000256" key="1">
    <source>
        <dbReference type="ARBA" id="ARBA00023015"/>
    </source>
</evidence>
<keyword evidence="2" id="KW-0238">DNA-binding</keyword>
<keyword evidence="6" id="KW-1185">Reference proteome</keyword>
<accession>A0ABW2IHF2</accession>
<organism evidence="5 6">
    <name type="scientific">Hirschia litorea</name>
    <dbReference type="NCBI Taxonomy" id="1199156"/>
    <lineage>
        <taxon>Bacteria</taxon>
        <taxon>Pseudomonadati</taxon>
        <taxon>Pseudomonadota</taxon>
        <taxon>Alphaproteobacteria</taxon>
        <taxon>Hyphomonadales</taxon>
        <taxon>Hyphomonadaceae</taxon>
        <taxon>Hirschia</taxon>
    </lineage>
</organism>
<dbReference type="Pfam" id="PF01022">
    <property type="entry name" value="HTH_5"/>
    <property type="match status" value="1"/>
</dbReference>
<name>A0ABW2IHF2_9PROT</name>
<dbReference type="InterPro" id="IPR036390">
    <property type="entry name" value="WH_DNA-bd_sf"/>
</dbReference>